<dbReference type="Gene3D" id="3.30.565.10">
    <property type="entry name" value="Histidine kinase-like ATPase, C-terminal domain"/>
    <property type="match status" value="1"/>
</dbReference>
<evidence type="ECO:0000256" key="10">
    <source>
        <dbReference type="SAM" id="MobiDB-lite"/>
    </source>
</evidence>
<keyword evidence="4" id="KW-0597">Phosphoprotein</keyword>
<evidence type="ECO:0000256" key="11">
    <source>
        <dbReference type="SAM" id="Phobius"/>
    </source>
</evidence>
<dbReference type="PROSITE" id="PS50885">
    <property type="entry name" value="HAMP"/>
    <property type="match status" value="1"/>
</dbReference>
<dbReference type="CDD" id="cd16917">
    <property type="entry name" value="HATPase_UhpB-NarQ-NarX-like"/>
    <property type="match status" value="1"/>
</dbReference>
<feature type="region of interest" description="Disordered" evidence="10">
    <location>
        <begin position="445"/>
        <end position="466"/>
    </location>
</feature>
<dbReference type="GO" id="GO:0000155">
    <property type="term" value="F:phosphorelay sensor kinase activity"/>
    <property type="evidence" value="ECO:0007669"/>
    <property type="project" value="InterPro"/>
</dbReference>
<dbReference type="EC" id="2.7.13.3" evidence="3"/>
<dbReference type="InterPro" id="IPR036890">
    <property type="entry name" value="HATPase_C_sf"/>
</dbReference>
<keyword evidence="7 14" id="KW-0418">Kinase</keyword>
<evidence type="ECO:0000313" key="15">
    <source>
        <dbReference type="Proteomes" id="UP000295106"/>
    </source>
</evidence>
<comment type="caution">
    <text evidence="14">The sequence shown here is derived from an EMBL/GenBank/DDBJ whole genome shotgun (WGS) entry which is preliminary data.</text>
</comment>
<dbReference type="PANTHER" id="PTHR24421:SF10">
    <property type="entry name" value="NITRATE_NITRITE SENSOR PROTEIN NARQ"/>
    <property type="match status" value="1"/>
</dbReference>
<feature type="domain" description="HAMP" evidence="13">
    <location>
        <begin position="167"/>
        <end position="219"/>
    </location>
</feature>
<dbReference type="RefSeq" id="WP_132647245.1">
    <property type="nucleotide sequence ID" value="NZ_CP181386.1"/>
</dbReference>
<evidence type="ECO:0000256" key="2">
    <source>
        <dbReference type="ARBA" id="ARBA00004370"/>
    </source>
</evidence>
<evidence type="ECO:0000256" key="8">
    <source>
        <dbReference type="ARBA" id="ARBA00022840"/>
    </source>
</evidence>
<feature type="compositionally biased region" description="Low complexity" evidence="10">
    <location>
        <begin position="446"/>
        <end position="460"/>
    </location>
</feature>
<evidence type="ECO:0000313" key="14">
    <source>
        <dbReference type="EMBL" id="TCP02629.1"/>
    </source>
</evidence>
<gene>
    <name evidence="14" type="ORF">EV684_106191</name>
</gene>
<evidence type="ECO:0000256" key="7">
    <source>
        <dbReference type="ARBA" id="ARBA00022777"/>
    </source>
</evidence>
<sequence length="466" mass="49927">MTLTAQIRFIVGGLTLLFAVAVVLLQGWVLRASVHEEVVAANRVAAQLLHRTALRYAAQGTPAMLAYLQGIGRIRSNDLTLYEGDGTVLYRSPPSPYKAGRDAPGWFERLIAPRPALQAVDFPDGRLEVRSNASRAALDAWDYLVRLVAGAAVLLLVVNVLVDLLVRRTVRPFGRIVQALEALQAGRFDVVLPPLPGREAGAIGEAFNRMVGEVAQRLESERRALRAENELSDRRELARWVDRQIEDERRRIARELHDEFGQSVTAMRAIALSIAQRPGADADTAQAARLIAGEASRLYDAMHGIIPRLAPLVLDAFGLAEALDDLAERTRAAHAGVAVEVAVELGALRLAPEAALALYRAAQEGLTNALNHGGARRLVLRVGADTDTLTLRLRDDGRGLPDGGAPRAGHYGLRWIAERAEALGGTVTLAPAPGGGAELSLVLPRAAAEAAPEPASAEAPLDPRPA</sequence>
<dbReference type="SUPFAM" id="SSF55874">
    <property type="entry name" value="ATPase domain of HSP90 chaperone/DNA topoisomerase II/histidine kinase"/>
    <property type="match status" value="1"/>
</dbReference>
<dbReference type="OrthoDB" id="9782588at2"/>
<name>A0A4R2M5V9_RUBGE</name>
<accession>A0A4R2M5V9</accession>
<keyword evidence="5" id="KW-0808">Transferase</keyword>
<evidence type="ECO:0000256" key="3">
    <source>
        <dbReference type="ARBA" id="ARBA00012438"/>
    </source>
</evidence>
<evidence type="ECO:0000256" key="1">
    <source>
        <dbReference type="ARBA" id="ARBA00000085"/>
    </source>
</evidence>
<dbReference type="InterPro" id="IPR011712">
    <property type="entry name" value="Sig_transdc_His_kin_sub3_dim/P"/>
</dbReference>
<dbReference type="EMBL" id="SLXD01000006">
    <property type="protein sequence ID" value="TCP02629.1"/>
    <property type="molecule type" value="Genomic_DNA"/>
</dbReference>
<dbReference type="Pfam" id="PF00672">
    <property type="entry name" value="HAMP"/>
    <property type="match status" value="1"/>
</dbReference>
<dbReference type="InterPro" id="IPR005467">
    <property type="entry name" value="His_kinase_dom"/>
</dbReference>
<dbReference type="PANTHER" id="PTHR24421">
    <property type="entry name" value="NITRATE/NITRITE SENSOR PROTEIN NARX-RELATED"/>
    <property type="match status" value="1"/>
</dbReference>
<keyword evidence="6" id="KW-0547">Nucleotide-binding</keyword>
<proteinExistence type="predicted"/>
<dbReference type="Pfam" id="PF07730">
    <property type="entry name" value="HisKA_3"/>
    <property type="match status" value="1"/>
</dbReference>
<feature type="transmembrane region" description="Helical" evidence="11">
    <location>
        <begin position="7"/>
        <end position="29"/>
    </location>
</feature>
<dbReference type="AlphaFoldDB" id="A0A4R2M5V9"/>
<dbReference type="CDD" id="cd06225">
    <property type="entry name" value="HAMP"/>
    <property type="match status" value="1"/>
</dbReference>
<keyword evidence="11" id="KW-0812">Transmembrane</keyword>
<dbReference type="SUPFAM" id="SSF158472">
    <property type="entry name" value="HAMP domain-like"/>
    <property type="match status" value="1"/>
</dbReference>
<evidence type="ECO:0000256" key="6">
    <source>
        <dbReference type="ARBA" id="ARBA00022741"/>
    </source>
</evidence>
<dbReference type="GO" id="GO:0046983">
    <property type="term" value="F:protein dimerization activity"/>
    <property type="evidence" value="ECO:0007669"/>
    <property type="project" value="InterPro"/>
</dbReference>
<dbReference type="InterPro" id="IPR003594">
    <property type="entry name" value="HATPase_dom"/>
</dbReference>
<dbReference type="InterPro" id="IPR050482">
    <property type="entry name" value="Sensor_HK_TwoCompSys"/>
</dbReference>
<comment type="catalytic activity">
    <reaction evidence="1">
        <text>ATP + protein L-histidine = ADP + protein N-phospho-L-histidine.</text>
        <dbReference type="EC" id="2.7.13.3"/>
    </reaction>
</comment>
<dbReference type="SMART" id="SM00387">
    <property type="entry name" value="HATPase_c"/>
    <property type="match status" value="1"/>
</dbReference>
<dbReference type="PROSITE" id="PS50109">
    <property type="entry name" value="HIS_KIN"/>
    <property type="match status" value="1"/>
</dbReference>
<dbReference type="SMART" id="SM00304">
    <property type="entry name" value="HAMP"/>
    <property type="match status" value="1"/>
</dbReference>
<dbReference type="Gene3D" id="6.10.340.10">
    <property type="match status" value="1"/>
</dbReference>
<protein>
    <recommendedName>
        <fullName evidence="3">histidine kinase</fullName>
        <ecNumber evidence="3">2.7.13.3</ecNumber>
    </recommendedName>
</protein>
<evidence type="ECO:0000259" key="13">
    <source>
        <dbReference type="PROSITE" id="PS50885"/>
    </source>
</evidence>
<comment type="subcellular location">
    <subcellularLocation>
        <location evidence="2">Membrane</location>
    </subcellularLocation>
</comment>
<evidence type="ECO:0000256" key="5">
    <source>
        <dbReference type="ARBA" id="ARBA00022679"/>
    </source>
</evidence>
<keyword evidence="9" id="KW-0902">Two-component regulatory system</keyword>
<dbReference type="Proteomes" id="UP000295106">
    <property type="component" value="Unassembled WGS sequence"/>
</dbReference>
<keyword evidence="11" id="KW-0472">Membrane</keyword>
<organism evidence="14 15">
    <name type="scientific">Rubrivivax gelatinosus</name>
    <name type="common">Rhodocyclus gelatinosus</name>
    <name type="synonym">Rhodopseudomonas gelatinosa</name>
    <dbReference type="NCBI Taxonomy" id="28068"/>
    <lineage>
        <taxon>Bacteria</taxon>
        <taxon>Pseudomonadati</taxon>
        <taxon>Pseudomonadota</taxon>
        <taxon>Betaproteobacteria</taxon>
        <taxon>Burkholderiales</taxon>
        <taxon>Sphaerotilaceae</taxon>
        <taxon>Rubrivivax</taxon>
    </lineage>
</organism>
<keyword evidence="8" id="KW-0067">ATP-binding</keyword>
<evidence type="ECO:0000259" key="12">
    <source>
        <dbReference type="PROSITE" id="PS50109"/>
    </source>
</evidence>
<reference evidence="14 15" key="1">
    <citation type="submission" date="2019-03" db="EMBL/GenBank/DDBJ databases">
        <title>Genomic Encyclopedia of Type Strains, Phase IV (KMG-IV): sequencing the most valuable type-strain genomes for metagenomic binning, comparative biology and taxonomic classification.</title>
        <authorList>
            <person name="Goeker M."/>
        </authorList>
    </citation>
    <scope>NUCLEOTIDE SEQUENCE [LARGE SCALE GENOMIC DNA]</scope>
    <source>
        <strain evidence="14 15">DSM 1709</strain>
    </source>
</reference>
<dbReference type="GO" id="GO:0016020">
    <property type="term" value="C:membrane"/>
    <property type="evidence" value="ECO:0007669"/>
    <property type="project" value="UniProtKB-SubCell"/>
</dbReference>
<feature type="transmembrane region" description="Helical" evidence="11">
    <location>
        <begin position="143"/>
        <end position="166"/>
    </location>
</feature>
<dbReference type="Pfam" id="PF02518">
    <property type="entry name" value="HATPase_c"/>
    <property type="match status" value="1"/>
</dbReference>
<feature type="domain" description="Histidine kinase" evidence="12">
    <location>
        <begin position="255"/>
        <end position="447"/>
    </location>
</feature>
<dbReference type="GO" id="GO:0005524">
    <property type="term" value="F:ATP binding"/>
    <property type="evidence" value="ECO:0007669"/>
    <property type="project" value="UniProtKB-KW"/>
</dbReference>
<dbReference type="InterPro" id="IPR003660">
    <property type="entry name" value="HAMP_dom"/>
</dbReference>
<evidence type="ECO:0000256" key="9">
    <source>
        <dbReference type="ARBA" id="ARBA00023012"/>
    </source>
</evidence>
<evidence type="ECO:0000256" key="4">
    <source>
        <dbReference type="ARBA" id="ARBA00022553"/>
    </source>
</evidence>
<dbReference type="GeneID" id="99683593"/>
<keyword evidence="11" id="KW-1133">Transmembrane helix</keyword>